<keyword evidence="2" id="KW-1185">Reference proteome</keyword>
<evidence type="ECO:0000313" key="2">
    <source>
        <dbReference type="Proteomes" id="UP000237752"/>
    </source>
</evidence>
<protein>
    <submittedName>
        <fullName evidence="1">SPP1 Gp6-like portal protein</fullName>
    </submittedName>
</protein>
<sequence length="443" mass="47950">MVNPIDLAATFSDQLDAQASDLAALDQYLEGTQPAAFLSPESRKALGNRLQVLSVNFPRLVVTSIAERLNLEGFRTEDPAVGSELWRVMKRNRMIDGAATAHMEALALGRSFVIVWAGRTPETPLVTVESARQVAVTRDPATGEVVAAAKRWVAGDRAYMTLYERDHITRLISAETITSGTAIPTGGWQVRETLDNPLGVVPVVPFINRGRLLDTLGRSEMSDVMGLADAVNKVTSDMLVTSEFYARPRRWATGLEIMEDDEGNPVNPFTDGPDRVWQSESPETRYGQFDGARLDGYSDSLATLTQQIGALAGLPPHYLGLNGDQPPSADAIRSAEASLVAIARARMRTFGDDWADVARLIYAVRHGVDVDTLEVDTVWSDPETRTPAQSADAAAKLRGVGVALSTVQDISLGWTPEQIEADRVARRSEALDASGVDLAALLP</sequence>
<evidence type="ECO:0000313" key="1">
    <source>
        <dbReference type="EMBL" id="PRZ41914.1"/>
    </source>
</evidence>
<dbReference type="EMBL" id="PVUE01000007">
    <property type="protein sequence ID" value="PRZ41914.1"/>
    <property type="molecule type" value="Genomic_DNA"/>
</dbReference>
<dbReference type="AlphaFoldDB" id="A0A2T1A059"/>
<gene>
    <name evidence="1" type="ORF">CLV47_10740</name>
</gene>
<dbReference type="InterPro" id="IPR021145">
    <property type="entry name" value="Portal_protein_SPP1_Gp6-like"/>
</dbReference>
<reference evidence="1 2" key="1">
    <citation type="submission" date="2018-03" db="EMBL/GenBank/DDBJ databases">
        <title>Genomic Encyclopedia of Archaeal and Bacterial Type Strains, Phase II (KMG-II): from individual species to whole genera.</title>
        <authorList>
            <person name="Goeker M."/>
        </authorList>
    </citation>
    <scope>NUCLEOTIDE SEQUENCE [LARGE SCALE GENOMIC DNA]</scope>
    <source>
        <strain evidence="1 2">DSM 100065</strain>
    </source>
</reference>
<organism evidence="1 2">
    <name type="scientific">Antricoccus suffuscus</name>
    <dbReference type="NCBI Taxonomy" id="1629062"/>
    <lineage>
        <taxon>Bacteria</taxon>
        <taxon>Bacillati</taxon>
        <taxon>Actinomycetota</taxon>
        <taxon>Actinomycetes</taxon>
        <taxon>Geodermatophilales</taxon>
        <taxon>Antricoccaceae</taxon>
        <taxon>Antricoccus</taxon>
    </lineage>
</organism>
<dbReference type="Proteomes" id="UP000237752">
    <property type="component" value="Unassembled WGS sequence"/>
</dbReference>
<proteinExistence type="predicted"/>
<dbReference type="RefSeq" id="WP_202862492.1">
    <property type="nucleotide sequence ID" value="NZ_PVUE01000007.1"/>
</dbReference>
<dbReference type="Pfam" id="PF05133">
    <property type="entry name" value="SPP1_portal"/>
    <property type="match status" value="1"/>
</dbReference>
<comment type="caution">
    <text evidence="1">The sequence shown here is derived from an EMBL/GenBank/DDBJ whole genome shotgun (WGS) entry which is preliminary data.</text>
</comment>
<accession>A0A2T1A059</accession>
<name>A0A2T1A059_9ACTN</name>